<dbReference type="OMA" id="TNIQHKI"/>
<reference evidence="1 2" key="1">
    <citation type="submission" date="2011-07" db="EMBL/GenBank/DDBJ databases">
        <authorList>
            <person name="Coyne R."/>
            <person name="Brami D."/>
            <person name="Johnson J."/>
            <person name="Hostetler J."/>
            <person name="Hannick L."/>
            <person name="Clark T."/>
            <person name="Cassidy-Hanley D."/>
            <person name="Inman J."/>
        </authorList>
    </citation>
    <scope>NUCLEOTIDE SEQUENCE [LARGE SCALE GENOMIC DNA]</scope>
    <source>
        <strain evidence="1 2">G5</strain>
    </source>
</reference>
<organism evidence="1 2">
    <name type="scientific">Ichthyophthirius multifiliis</name>
    <name type="common">White spot disease agent</name>
    <name type="synonym">Ich</name>
    <dbReference type="NCBI Taxonomy" id="5932"/>
    <lineage>
        <taxon>Eukaryota</taxon>
        <taxon>Sar</taxon>
        <taxon>Alveolata</taxon>
        <taxon>Ciliophora</taxon>
        <taxon>Intramacronucleata</taxon>
        <taxon>Oligohymenophorea</taxon>
        <taxon>Hymenostomatida</taxon>
        <taxon>Ophryoglenina</taxon>
        <taxon>Ichthyophthirius</taxon>
    </lineage>
</organism>
<dbReference type="GeneID" id="14906214"/>
<dbReference type="OrthoDB" id="293020at2759"/>
<accession>G0QXF3</accession>
<name>G0QXF3_ICHMU</name>
<gene>
    <name evidence="1" type="ORF">IMG5_142280</name>
</gene>
<dbReference type="EMBL" id="GL984069">
    <property type="protein sequence ID" value="EGR30102.1"/>
    <property type="molecule type" value="Genomic_DNA"/>
</dbReference>
<keyword evidence="2" id="KW-1185">Reference proteome</keyword>
<dbReference type="AlphaFoldDB" id="G0QXF3"/>
<dbReference type="InParanoid" id="G0QXF3"/>
<dbReference type="GO" id="GO:0005634">
    <property type="term" value="C:nucleus"/>
    <property type="evidence" value="ECO:0007669"/>
    <property type="project" value="TreeGrafter"/>
</dbReference>
<proteinExistence type="predicted"/>
<dbReference type="RefSeq" id="XP_004031338.1">
    <property type="nucleotide sequence ID" value="XM_004031290.1"/>
</dbReference>
<evidence type="ECO:0000313" key="1">
    <source>
        <dbReference type="EMBL" id="EGR30102.1"/>
    </source>
</evidence>
<dbReference type="PANTHER" id="PTHR31398:SF0">
    <property type="entry name" value="MEIOTIC NUCLEAR DIVISION PROTEIN 1 HOMOLOG"/>
    <property type="match status" value="1"/>
</dbReference>
<dbReference type="GO" id="GO:0007131">
    <property type="term" value="P:reciprocal meiotic recombination"/>
    <property type="evidence" value="ECO:0007669"/>
    <property type="project" value="TreeGrafter"/>
</dbReference>
<dbReference type="Proteomes" id="UP000008983">
    <property type="component" value="Unassembled WGS sequence"/>
</dbReference>
<sequence length="230" mass="26695">MESCIPQNFQVEGTQDYFLKQDYKNMYCISIDQTGISLEGEFSADIYKNIEIQLHKCEQGGDRECLKSEEVEEKLENFAVTMQISDTTVDITNKKSPFKNIGKNLFWKSGPSFYKFVNIYLRNNYIQSDYGYLGSDIITERAVSYSQDREQVLQKTSSMLFNFNIAYEKNKESIYTRTYLKIDTALAQIGGMFNLMVTIGCAICWPISELELNRKLVQPEISRIILRKLF</sequence>
<protein>
    <submittedName>
        <fullName evidence="1">Uncharacterized protein</fullName>
    </submittedName>
</protein>
<evidence type="ECO:0000313" key="2">
    <source>
        <dbReference type="Proteomes" id="UP000008983"/>
    </source>
</evidence>
<dbReference type="PANTHER" id="PTHR31398">
    <property type="entry name" value="MEIOTIC NUCLEAR DIVISION PROTEIN 1 HOMOLOG"/>
    <property type="match status" value="1"/>
</dbReference>
<dbReference type="eggNOG" id="ENOG502RWA4">
    <property type="taxonomic scope" value="Eukaryota"/>
</dbReference>